<feature type="transmembrane region" description="Helical" evidence="6">
    <location>
        <begin position="215"/>
        <end position="237"/>
    </location>
</feature>
<evidence type="ECO:0000256" key="3">
    <source>
        <dbReference type="ARBA" id="ARBA00022692"/>
    </source>
</evidence>
<accession>A0A972FM67</accession>
<organism evidence="7 8">
    <name type="scientific">Flavobacterium silvaticum</name>
    <dbReference type="NCBI Taxonomy" id="1852020"/>
    <lineage>
        <taxon>Bacteria</taxon>
        <taxon>Pseudomonadati</taxon>
        <taxon>Bacteroidota</taxon>
        <taxon>Flavobacteriia</taxon>
        <taxon>Flavobacteriales</taxon>
        <taxon>Flavobacteriaceae</taxon>
        <taxon>Flavobacterium</taxon>
    </lineage>
</organism>
<comment type="subcellular location">
    <subcellularLocation>
        <location evidence="1">Cell membrane</location>
        <topology evidence="1">Multi-pass membrane protein</topology>
    </subcellularLocation>
</comment>
<keyword evidence="3 6" id="KW-0812">Transmembrane</keyword>
<dbReference type="PANTHER" id="PTHR39087:SF2">
    <property type="entry name" value="UPF0104 MEMBRANE PROTEIN MJ1595"/>
    <property type="match status" value="1"/>
</dbReference>
<evidence type="ECO:0000256" key="6">
    <source>
        <dbReference type="SAM" id="Phobius"/>
    </source>
</evidence>
<dbReference type="InterPro" id="IPR022791">
    <property type="entry name" value="L-PG_synthase/AglD"/>
</dbReference>
<evidence type="ECO:0000313" key="8">
    <source>
        <dbReference type="Proteomes" id="UP000712080"/>
    </source>
</evidence>
<reference evidence="7" key="1">
    <citation type="submission" date="2020-02" db="EMBL/GenBank/DDBJ databases">
        <title>Flavobacterium sp. genome.</title>
        <authorList>
            <person name="Jung H.S."/>
            <person name="Baek J.H."/>
            <person name="Jeon C.O."/>
        </authorList>
    </citation>
    <scope>NUCLEOTIDE SEQUENCE</scope>
    <source>
        <strain evidence="7">SE-s28</strain>
    </source>
</reference>
<dbReference type="Pfam" id="PF03706">
    <property type="entry name" value="LPG_synthase_TM"/>
    <property type="match status" value="1"/>
</dbReference>
<evidence type="ECO:0000256" key="2">
    <source>
        <dbReference type="ARBA" id="ARBA00022475"/>
    </source>
</evidence>
<feature type="transmembrane region" description="Helical" evidence="6">
    <location>
        <begin position="46"/>
        <end position="65"/>
    </location>
</feature>
<name>A0A972FM67_9FLAO</name>
<protein>
    <submittedName>
        <fullName evidence="7">Flippase-like domain-containing protein</fullName>
    </submittedName>
</protein>
<dbReference type="NCBIfam" id="TIGR00374">
    <property type="entry name" value="flippase-like domain"/>
    <property type="match status" value="1"/>
</dbReference>
<dbReference type="EMBL" id="JAAMPU010000105">
    <property type="protein sequence ID" value="NMH28217.1"/>
    <property type="molecule type" value="Genomic_DNA"/>
</dbReference>
<sequence>MKRQISKWLSVLLPIGLGFYLIYYTYTGFTPEQIDEIKGYFKDADYSFILLAGFISVLSNASRAWRWKYPLAGMGYKVSFANCFMAVNAGYLLNLTVPKSGEISRAVILKKYEDVPFDKGFGTIVAERIVDMIILLLFIFVAFFLQFDIVKAFILDQIPLNKLLLYGGIGIGFCTVGLWVYAYSKSKFILALKEKVSGLKEGLFSLWKMEHKWEYLAHTVFIWFSFILTFYVTLFVFEPTKSLSVGATISAFVVGSMAIAFTNSGFGSYPFLIAKILLFYAIPETVGNAFGWIVWTSQMLVVLALGLGSFLLLPILNRTK</sequence>
<feature type="transmembrane region" description="Helical" evidence="6">
    <location>
        <begin position="289"/>
        <end position="316"/>
    </location>
</feature>
<feature type="transmembrane region" description="Helical" evidence="6">
    <location>
        <begin position="129"/>
        <end position="147"/>
    </location>
</feature>
<keyword evidence="8" id="KW-1185">Reference proteome</keyword>
<proteinExistence type="predicted"/>
<keyword evidence="4 6" id="KW-1133">Transmembrane helix</keyword>
<dbReference type="PANTHER" id="PTHR39087">
    <property type="entry name" value="UPF0104 MEMBRANE PROTEIN MJ1595"/>
    <property type="match status" value="1"/>
</dbReference>
<evidence type="ECO:0000313" key="7">
    <source>
        <dbReference type="EMBL" id="NMH28217.1"/>
    </source>
</evidence>
<evidence type="ECO:0000256" key="1">
    <source>
        <dbReference type="ARBA" id="ARBA00004651"/>
    </source>
</evidence>
<comment type="caution">
    <text evidence="7">The sequence shown here is derived from an EMBL/GenBank/DDBJ whole genome shotgun (WGS) entry which is preliminary data.</text>
</comment>
<dbReference type="Proteomes" id="UP000712080">
    <property type="component" value="Unassembled WGS sequence"/>
</dbReference>
<keyword evidence="2" id="KW-1003">Cell membrane</keyword>
<keyword evidence="5 6" id="KW-0472">Membrane</keyword>
<evidence type="ECO:0000256" key="4">
    <source>
        <dbReference type="ARBA" id="ARBA00022989"/>
    </source>
</evidence>
<evidence type="ECO:0000256" key="5">
    <source>
        <dbReference type="ARBA" id="ARBA00023136"/>
    </source>
</evidence>
<feature type="transmembrane region" description="Helical" evidence="6">
    <location>
        <begin position="243"/>
        <end position="261"/>
    </location>
</feature>
<dbReference type="GO" id="GO:0005886">
    <property type="term" value="C:plasma membrane"/>
    <property type="evidence" value="ECO:0007669"/>
    <property type="project" value="UniProtKB-SubCell"/>
</dbReference>
<gene>
    <name evidence="7" type="ORF">G6047_09250</name>
</gene>
<dbReference type="AlphaFoldDB" id="A0A972FM67"/>
<feature type="transmembrane region" description="Helical" evidence="6">
    <location>
        <begin position="163"/>
        <end position="183"/>
    </location>
</feature>
<feature type="transmembrane region" description="Helical" evidence="6">
    <location>
        <begin position="7"/>
        <end position="26"/>
    </location>
</feature>